<dbReference type="PANTHER" id="PTHR46030">
    <property type="entry name" value="ALPHA-KETOGLUTARATE-DEPENDENT DIOXYGENASE ALKB HOMOLOG 6"/>
    <property type="match status" value="1"/>
</dbReference>
<dbReference type="InterPro" id="IPR037151">
    <property type="entry name" value="AlkB-like_sf"/>
</dbReference>
<evidence type="ECO:0008006" key="9">
    <source>
        <dbReference type="Google" id="ProtNLM"/>
    </source>
</evidence>
<evidence type="ECO:0000256" key="5">
    <source>
        <dbReference type="ARBA" id="ARBA00023002"/>
    </source>
</evidence>
<keyword evidence="4" id="KW-0223">Dioxygenase</keyword>
<comment type="similarity">
    <text evidence="2">Belongs to the alkB family.</text>
</comment>
<sequence length="109" mass="12749">MSPPLPLPRYHHYLIDFLVLQKPPRCEADRYVGSMILEPRSLFIMTDRAYETMLHGIAERDSDYIDPAKVFNCRPELENKTIQRGTRISITIRNVAKVSKLNVFEMLKK</sequence>
<evidence type="ECO:0000313" key="8">
    <source>
        <dbReference type="Proteomes" id="UP000494206"/>
    </source>
</evidence>
<organism evidence="7 8">
    <name type="scientific">Caenorhabditis bovis</name>
    <dbReference type="NCBI Taxonomy" id="2654633"/>
    <lineage>
        <taxon>Eukaryota</taxon>
        <taxon>Metazoa</taxon>
        <taxon>Ecdysozoa</taxon>
        <taxon>Nematoda</taxon>
        <taxon>Chromadorea</taxon>
        <taxon>Rhabditida</taxon>
        <taxon>Rhabditina</taxon>
        <taxon>Rhabditomorpha</taxon>
        <taxon>Rhabditoidea</taxon>
        <taxon>Rhabditidae</taxon>
        <taxon>Peloderinae</taxon>
        <taxon>Caenorhabditis</taxon>
    </lineage>
</organism>
<dbReference type="GO" id="GO:0046872">
    <property type="term" value="F:metal ion binding"/>
    <property type="evidence" value="ECO:0007669"/>
    <property type="project" value="UniProtKB-KW"/>
</dbReference>
<dbReference type="SUPFAM" id="SSF51197">
    <property type="entry name" value="Clavaminate synthase-like"/>
    <property type="match status" value="1"/>
</dbReference>
<protein>
    <recommendedName>
        <fullName evidence="9">Alpha-ketoglutarate-dependent dioxygenase AlkB-like domain-containing protein</fullName>
    </recommendedName>
</protein>
<name>A0A8S1F395_9PELO</name>
<dbReference type="PANTHER" id="PTHR46030:SF1">
    <property type="entry name" value="ALPHA-KETOGLUTARATE-DEPENDENT DIOXYGENASE ALKB HOMOLOG 6"/>
    <property type="match status" value="1"/>
</dbReference>
<dbReference type="Gene3D" id="2.60.120.590">
    <property type="entry name" value="Alpha-ketoglutarate-dependent dioxygenase AlkB-like"/>
    <property type="match status" value="1"/>
</dbReference>
<keyword evidence="5" id="KW-0560">Oxidoreductase</keyword>
<dbReference type="GO" id="GO:0005634">
    <property type="term" value="C:nucleus"/>
    <property type="evidence" value="ECO:0007669"/>
    <property type="project" value="TreeGrafter"/>
</dbReference>
<evidence type="ECO:0000256" key="3">
    <source>
        <dbReference type="ARBA" id="ARBA00022723"/>
    </source>
</evidence>
<dbReference type="InterPro" id="IPR032862">
    <property type="entry name" value="ALKBH6"/>
</dbReference>
<comment type="caution">
    <text evidence="7">The sequence shown here is derived from an EMBL/GenBank/DDBJ whole genome shotgun (WGS) entry which is preliminary data.</text>
</comment>
<reference evidence="7 8" key="1">
    <citation type="submission" date="2020-04" db="EMBL/GenBank/DDBJ databases">
        <authorList>
            <person name="Laetsch R D."/>
            <person name="Stevens L."/>
            <person name="Kumar S."/>
            <person name="Blaxter L. M."/>
        </authorList>
    </citation>
    <scope>NUCLEOTIDE SEQUENCE [LARGE SCALE GENOMIC DNA]</scope>
</reference>
<dbReference type="Proteomes" id="UP000494206">
    <property type="component" value="Unassembled WGS sequence"/>
</dbReference>
<evidence type="ECO:0000256" key="6">
    <source>
        <dbReference type="ARBA" id="ARBA00023004"/>
    </source>
</evidence>
<dbReference type="GO" id="GO:0051213">
    <property type="term" value="F:dioxygenase activity"/>
    <property type="evidence" value="ECO:0007669"/>
    <property type="project" value="UniProtKB-KW"/>
</dbReference>
<dbReference type="AlphaFoldDB" id="A0A8S1F395"/>
<evidence type="ECO:0000256" key="1">
    <source>
        <dbReference type="ARBA" id="ARBA00001954"/>
    </source>
</evidence>
<keyword evidence="3" id="KW-0479">Metal-binding</keyword>
<evidence type="ECO:0000313" key="7">
    <source>
        <dbReference type="EMBL" id="CAB3406964.1"/>
    </source>
</evidence>
<evidence type="ECO:0000256" key="4">
    <source>
        <dbReference type="ARBA" id="ARBA00022964"/>
    </source>
</evidence>
<proteinExistence type="inferred from homology"/>
<dbReference type="EMBL" id="CADEPM010000005">
    <property type="protein sequence ID" value="CAB3406964.1"/>
    <property type="molecule type" value="Genomic_DNA"/>
</dbReference>
<keyword evidence="8" id="KW-1185">Reference proteome</keyword>
<accession>A0A8S1F395</accession>
<comment type="cofactor">
    <cofactor evidence="1">
        <name>Fe(2+)</name>
        <dbReference type="ChEBI" id="CHEBI:29033"/>
    </cofactor>
</comment>
<evidence type="ECO:0000256" key="2">
    <source>
        <dbReference type="ARBA" id="ARBA00007879"/>
    </source>
</evidence>
<gene>
    <name evidence="7" type="ORF">CBOVIS_LOCUS8958</name>
</gene>
<keyword evidence="6" id="KW-0408">Iron</keyword>
<dbReference type="OrthoDB" id="412814at2759"/>